<dbReference type="EMBL" id="LJZO01000040">
    <property type="protein sequence ID" value="ROV91946.1"/>
    <property type="molecule type" value="Genomic_DNA"/>
</dbReference>
<evidence type="ECO:0000256" key="1">
    <source>
        <dbReference type="SAM" id="MobiDB-lite"/>
    </source>
</evidence>
<organism evidence="2 3">
    <name type="scientific">Cytospora chrysosperma</name>
    <name type="common">Cytospora canker fungus</name>
    <name type="synonym">Sphaeria chrysosperma</name>
    <dbReference type="NCBI Taxonomy" id="252740"/>
    <lineage>
        <taxon>Eukaryota</taxon>
        <taxon>Fungi</taxon>
        <taxon>Dikarya</taxon>
        <taxon>Ascomycota</taxon>
        <taxon>Pezizomycotina</taxon>
        <taxon>Sordariomycetes</taxon>
        <taxon>Sordariomycetidae</taxon>
        <taxon>Diaporthales</taxon>
        <taxon>Cytosporaceae</taxon>
        <taxon>Cytospora</taxon>
    </lineage>
</organism>
<proteinExistence type="predicted"/>
<feature type="compositionally biased region" description="Basic and acidic residues" evidence="1">
    <location>
        <begin position="69"/>
        <end position="84"/>
    </location>
</feature>
<comment type="caution">
    <text evidence="2">The sequence shown here is derived from an EMBL/GenBank/DDBJ whole genome shotgun (WGS) entry which is preliminary data.</text>
</comment>
<evidence type="ECO:0000313" key="2">
    <source>
        <dbReference type="EMBL" id="ROV91946.1"/>
    </source>
</evidence>
<reference evidence="2 3" key="1">
    <citation type="submission" date="2015-09" db="EMBL/GenBank/DDBJ databases">
        <title>Host preference determinants of Valsa canker pathogens revealed by comparative genomics.</title>
        <authorList>
            <person name="Yin Z."/>
            <person name="Huang L."/>
        </authorList>
    </citation>
    <scope>NUCLEOTIDE SEQUENCE [LARGE SCALE GENOMIC DNA]</scope>
    <source>
        <strain evidence="2 3">YSFL</strain>
    </source>
</reference>
<feature type="region of interest" description="Disordered" evidence="1">
    <location>
        <begin position="31"/>
        <end position="90"/>
    </location>
</feature>
<keyword evidence="3" id="KW-1185">Reference proteome</keyword>
<evidence type="ECO:0000313" key="3">
    <source>
        <dbReference type="Proteomes" id="UP000284375"/>
    </source>
</evidence>
<dbReference type="Proteomes" id="UP000284375">
    <property type="component" value="Unassembled WGS sequence"/>
</dbReference>
<protein>
    <submittedName>
        <fullName evidence="2">Uncharacterized protein</fullName>
    </submittedName>
</protein>
<name>A0A423VM16_CYTCH</name>
<sequence>MYHLRECKEETEANLVLQGIPWAVPVPKAIPVSRTDQNEKADKITRDQDWQRGERPSSALSTEAGYLEYVHENESKGDEPEKSSHGAHAT</sequence>
<gene>
    <name evidence="2" type="ORF">VSDG_07591</name>
</gene>
<feature type="compositionally biased region" description="Basic and acidic residues" evidence="1">
    <location>
        <begin position="36"/>
        <end position="55"/>
    </location>
</feature>
<accession>A0A423VM16</accession>
<dbReference type="AlphaFoldDB" id="A0A423VM16"/>